<dbReference type="AlphaFoldDB" id="A0AAD9IRN3"/>
<dbReference type="EMBL" id="JAODUP010001877">
    <property type="protein sequence ID" value="KAK2139292.1"/>
    <property type="molecule type" value="Genomic_DNA"/>
</dbReference>
<organism evidence="1 2">
    <name type="scientific">Paralvinella palmiformis</name>
    <dbReference type="NCBI Taxonomy" id="53620"/>
    <lineage>
        <taxon>Eukaryota</taxon>
        <taxon>Metazoa</taxon>
        <taxon>Spiralia</taxon>
        <taxon>Lophotrochozoa</taxon>
        <taxon>Annelida</taxon>
        <taxon>Polychaeta</taxon>
        <taxon>Sedentaria</taxon>
        <taxon>Canalipalpata</taxon>
        <taxon>Terebellida</taxon>
        <taxon>Terebelliformia</taxon>
        <taxon>Alvinellidae</taxon>
        <taxon>Paralvinella</taxon>
    </lineage>
</organism>
<reference evidence="1" key="1">
    <citation type="journal article" date="2023" name="Mol. Biol. Evol.">
        <title>Third-Generation Sequencing Reveals the Adaptive Role of the Epigenome in Three Deep-Sea Polychaetes.</title>
        <authorList>
            <person name="Perez M."/>
            <person name="Aroh O."/>
            <person name="Sun Y."/>
            <person name="Lan Y."/>
            <person name="Juniper S.K."/>
            <person name="Young C.R."/>
            <person name="Angers B."/>
            <person name="Qian P.Y."/>
        </authorList>
    </citation>
    <scope>NUCLEOTIDE SEQUENCE</scope>
    <source>
        <strain evidence="1">P08H-3</strain>
    </source>
</reference>
<name>A0AAD9IRN3_9ANNE</name>
<protein>
    <submittedName>
        <fullName evidence="1">Uncharacterized protein</fullName>
    </submittedName>
</protein>
<comment type="caution">
    <text evidence="1">The sequence shown here is derived from an EMBL/GenBank/DDBJ whole genome shotgun (WGS) entry which is preliminary data.</text>
</comment>
<sequence length="84" mass="9538">MNTSKSLIRDCPQIIVFIISRLRDDDVQDCFINVTCCCCCVPFDVSPLTTVTHNKIIPVCSKNGPLPPVFHPHLYILLMFQFVL</sequence>
<keyword evidence="2" id="KW-1185">Reference proteome</keyword>
<accession>A0AAD9IRN3</accession>
<feature type="non-terminal residue" evidence="1">
    <location>
        <position position="84"/>
    </location>
</feature>
<proteinExistence type="predicted"/>
<dbReference type="Proteomes" id="UP001208570">
    <property type="component" value="Unassembled WGS sequence"/>
</dbReference>
<evidence type="ECO:0000313" key="2">
    <source>
        <dbReference type="Proteomes" id="UP001208570"/>
    </source>
</evidence>
<gene>
    <name evidence="1" type="ORF">LSH36_1881g00016</name>
</gene>
<evidence type="ECO:0000313" key="1">
    <source>
        <dbReference type="EMBL" id="KAK2139292.1"/>
    </source>
</evidence>